<feature type="signal peptide" evidence="1">
    <location>
        <begin position="1"/>
        <end position="22"/>
    </location>
</feature>
<keyword evidence="3" id="KW-1185">Reference proteome</keyword>
<evidence type="ECO:0000256" key="1">
    <source>
        <dbReference type="SAM" id="SignalP"/>
    </source>
</evidence>
<dbReference type="EMBL" id="JBHDIY010000002">
    <property type="protein sequence ID" value="MFL4471833.1"/>
    <property type="molecule type" value="Genomic_DNA"/>
</dbReference>
<evidence type="ECO:0008006" key="4">
    <source>
        <dbReference type="Google" id="ProtNLM"/>
    </source>
</evidence>
<reference evidence="2 3" key="1">
    <citation type="submission" date="2024-08" db="EMBL/GenBank/DDBJ databases">
        <title>Tateyamaria sp. nov., isolated from marine algae.</title>
        <authorList>
            <person name="Choi B.J."/>
            <person name="Kim J.M."/>
            <person name="Lee J.K."/>
            <person name="Choi D.G."/>
            <person name="Bayburt H."/>
            <person name="Baek J.H."/>
            <person name="Han D.M."/>
            <person name="Jeon C.O."/>
        </authorList>
    </citation>
    <scope>NUCLEOTIDE SEQUENCE [LARGE SCALE GENOMIC DNA]</scope>
    <source>
        <strain evidence="2 3">KMU-156</strain>
    </source>
</reference>
<name>A0ABW8UXE1_9RHOB</name>
<gene>
    <name evidence="2" type="ORF">ACERZ8_18830</name>
</gene>
<comment type="caution">
    <text evidence="2">The sequence shown here is derived from an EMBL/GenBank/DDBJ whole genome shotgun (WGS) entry which is preliminary data.</text>
</comment>
<keyword evidence="1" id="KW-0732">Signal</keyword>
<protein>
    <recommendedName>
        <fullName evidence="4">Lipoprotein</fullName>
    </recommendedName>
</protein>
<accession>A0ABW8UXE1</accession>
<feature type="chain" id="PRO_5047424835" description="Lipoprotein" evidence="1">
    <location>
        <begin position="23"/>
        <end position="60"/>
    </location>
</feature>
<dbReference type="PROSITE" id="PS51257">
    <property type="entry name" value="PROKAR_LIPOPROTEIN"/>
    <property type="match status" value="1"/>
</dbReference>
<dbReference type="Proteomes" id="UP001627408">
    <property type="component" value="Unassembled WGS sequence"/>
</dbReference>
<evidence type="ECO:0000313" key="3">
    <source>
        <dbReference type="Proteomes" id="UP001627408"/>
    </source>
</evidence>
<sequence length="60" mass="6339">MKRYLLLAALALSACDSPTEIAASQRLDEACLQGNIQACAAVQQRVNARNQTLATTSAGF</sequence>
<evidence type="ECO:0000313" key="2">
    <source>
        <dbReference type="EMBL" id="MFL4471833.1"/>
    </source>
</evidence>
<dbReference type="RefSeq" id="WP_407593699.1">
    <property type="nucleotide sequence ID" value="NZ_JBHDIY010000002.1"/>
</dbReference>
<organism evidence="2 3">
    <name type="scientific">Tateyamaria armeniaca</name>
    <dbReference type="NCBI Taxonomy" id="2518930"/>
    <lineage>
        <taxon>Bacteria</taxon>
        <taxon>Pseudomonadati</taxon>
        <taxon>Pseudomonadota</taxon>
        <taxon>Alphaproteobacteria</taxon>
        <taxon>Rhodobacterales</taxon>
        <taxon>Roseobacteraceae</taxon>
        <taxon>Tateyamaria</taxon>
    </lineage>
</organism>
<proteinExistence type="predicted"/>